<gene>
    <name evidence="1" type="ORF">LCGC14_2692680</name>
</gene>
<organism evidence="1">
    <name type="scientific">marine sediment metagenome</name>
    <dbReference type="NCBI Taxonomy" id="412755"/>
    <lineage>
        <taxon>unclassified sequences</taxon>
        <taxon>metagenomes</taxon>
        <taxon>ecological metagenomes</taxon>
    </lineage>
</organism>
<name>A0A0F8ZI31_9ZZZZ</name>
<proteinExistence type="predicted"/>
<feature type="non-terminal residue" evidence="1">
    <location>
        <position position="228"/>
    </location>
</feature>
<evidence type="ECO:0000313" key="1">
    <source>
        <dbReference type="EMBL" id="KKK93457.1"/>
    </source>
</evidence>
<accession>A0A0F8ZI31</accession>
<dbReference type="EMBL" id="LAZR01047766">
    <property type="protein sequence ID" value="KKK93457.1"/>
    <property type="molecule type" value="Genomic_DNA"/>
</dbReference>
<protein>
    <submittedName>
        <fullName evidence="1">Uncharacterized protein</fullName>
    </submittedName>
</protein>
<comment type="caution">
    <text evidence="1">The sequence shown here is derived from an EMBL/GenBank/DDBJ whole genome shotgun (WGS) entry which is preliminary data.</text>
</comment>
<dbReference type="AlphaFoldDB" id="A0A0F8ZI31"/>
<reference evidence="1" key="1">
    <citation type="journal article" date="2015" name="Nature">
        <title>Complex archaea that bridge the gap between prokaryotes and eukaryotes.</title>
        <authorList>
            <person name="Spang A."/>
            <person name="Saw J.H."/>
            <person name="Jorgensen S.L."/>
            <person name="Zaremba-Niedzwiedzka K."/>
            <person name="Martijn J."/>
            <person name="Lind A.E."/>
            <person name="van Eijk R."/>
            <person name="Schleper C."/>
            <person name="Guy L."/>
            <person name="Ettema T.J."/>
        </authorList>
    </citation>
    <scope>NUCLEOTIDE SEQUENCE</scope>
</reference>
<sequence length="228" mass="24337">MTLLPDPGFENLLALTGGGPQGNEIAKLNHLPDPFENTEISSKLLWPSNHTQAAVVGGGIGSPHVWIQQDVDDTGGFKIRQFPEFNHGGQFNTDDLMPDSGVACALLESGTNPTKNSTLLASDIQTCFDFPSGDEKRVVGWRIDPGAVIDMTLRIKGLFSAGSAFFVFAYYSDRKLGATAVNVGTINTTYLTKTNQIIVPETVNGRTPKYVKLGFVASFSGGGVIAVD</sequence>